<feature type="domain" description="CCHC-type" evidence="3">
    <location>
        <begin position="380"/>
        <end position="395"/>
    </location>
</feature>
<feature type="domain" description="CCHC-type" evidence="3">
    <location>
        <begin position="238"/>
        <end position="253"/>
    </location>
</feature>
<evidence type="ECO:0000256" key="1">
    <source>
        <dbReference type="PROSITE-ProRule" id="PRU00047"/>
    </source>
</evidence>
<feature type="region of interest" description="Disordered" evidence="2">
    <location>
        <begin position="461"/>
        <end position="549"/>
    </location>
</feature>
<feature type="region of interest" description="Disordered" evidence="2">
    <location>
        <begin position="356"/>
        <end position="379"/>
    </location>
</feature>
<feature type="compositionally biased region" description="Polar residues" evidence="2">
    <location>
        <begin position="579"/>
        <end position="596"/>
    </location>
</feature>
<feature type="compositionally biased region" description="Polar residues" evidence="2">
    <location>
        <begin position="23"/>
        <end position="34"/>
    </location>
</feature>
<feature type="region of interest" description="Disordered" evidence="2">
    <location>
        <begin position="579"/>
        <end position="640"/>
    </location>
</feature>
<feature type="compositionally biased region" description="Basic and acidic residues" evidence="2">
    <location>
        <begin position="474"/>
        <end position="491"/>
    </location>
</feature>
<reference evidence="4 5" key="1">
    <citation type="submission" date="2024-03" db="EMBL/GenBank/DDBJ databases">
        <authorList>
            <person name="Gkanogiannis A."/>
            <person name="Becerra Lopez-Lavalle L."/>
        </authorList>
    </citation>
    <scope>NUCLEOTIDE SEQUENCE [LARGE SCALE GENOMIC DNA]</scope>
</reference>
<keyword evidence="1" id="KW-0479">Metal-binding</keyword>
<evidence type="ECO:0000256" key="2">
    <source>
        <dbReference type="SAM" id="MobiDB-lite"/>
    </source>
</evidence>
<dbReference type="PROSITE" id="PS50158">
    <property type="entry name" value="ZF_CCHC"/>
    <property type="match status" value="7"/>
</dbReference>
<feature type="domain" description="CCHC-type" evidence="3">
    <location>
        <begin position="452"/>
        <end position="467"/>
    </location>
</feature>
<proteinExistence type="predicted"/>
<feature type="compositionally biased region" description="Polar residues" evidence="2">
    <location>
        <begin position="609"/>
        <end position="620"/>
    </location>
</feature>
<dbReference type="PANTHER" id="PTHR46978:SF1">
    <property type="entry name" value="ZINC KNUCKLE (CCHC-TYPE) FAMILY PROTEIN"/>
    <property type="match status" value="1"/>
</dbReference>
<feature type="region of interest" description="Disordered" evidence="2">
    <location>
        <begin position="1"/>
        <end position="41"/>
    </location>
</feature>
<organism evidence="4 5">
    <name type="scientific">Citrullus colocynthis</name>
    <name type="common">colocynth</name>
    <dbReference type="NCBI Taxonomy" id="252529"/>
    <lineage>
        <taxon>Eukaryota</taxon>
        <taxon>Viridiplantae</taxon>
        <taxon>Streptophyta</taxon>
        <taxon>Embryophyta</taxon>
        <taxon>Tracheophyta</taxon>
        <taxon>Spermatophyta</taxon>
        <taxon>Magnoliopsida</taxon>
        <taxon>eudicotyledons</taxon>
        <taxon>Gunneridae</taxon>
        <taxon>Pentapetalae</taxon>
        <taxon>rosids</taxon>
        <taxon>fabids</taxon>
        <taxon>Cucurbitales</taxon>
        <taxon>Cucurbitaceae</taxon>
        <taxon>Benincaseae</taxon>
        <taxon>Citrullus</taxon>
    </lineage>
</organism>
<sequence>MGRRVKQKKFKYEDDDDERQGVKTVTSKSANSLSSDDDEANEDLSLKIVEKAMQLRSGKLVTDAGVNKDGKRERSGEVDISGVGGIRLFSSSLEGSDADAGTSRASADGIAAASEEGELGSKKTVKKRKKKVKKLGTEENIVAVTEGKKIETTGMNDQVDQVDSVEPNSIETTDNNVFRKLLRGPRYFDPPDSWGTCYNCGEEGHNAVNCTSAKRKRPCFVCGSLEHNAKSCSKARDCFICKKGGHRANDCPEKHKDVSSSLKICLKCGDSGHDMFSCQNLYPDDDLKNIQCYVCKKFGHLCCVNSTSNTSVVSCYKCGQTGHTGLSCSRLRGEASGAVSPSQCYRCGEEGHFARECTSSTKGGKRSREEASGAASPSPCYRCGEEGHFARECTSSTKAGKRILEETYGAASPSSCYRCGDQGHFARECTSSTKGGKRIIEETSVAASPSFCYRCGEQGHFSRECTSSTKGGKRNRELSNPRSKSQVEETNHMGSKSSPHDFAKAHDKKKKINHEEKYSNLPRKSGQKGRWIPEDPGSGNFLDDTSIRNDWNSPVTPSRWGHDYYAEYTGQYTSPQFSGHYASPQSSSHYAGSQSFSKRHTLHPGTPMSLRTTRTPQKGYSASRFGGFSNEGRRKSYGWW</sequence>
<feature type="domain" description="CCHC-type" evidence="3">
    <location>
        <begin position="416"/>
        <end position="431"/>
    </location>
</feature>
<gene>
    <name evidence="4" type="ORF">CITCOLO1_LOCUS22402</name>
</gene>
<dbReference type="InterPro" id="IPR001878">
    <property type="entry name" value="Znf_CCHC"/>
</dbReference>
<accession>A0ABP0ZD05</accession>
<keyword evidence="1" id="KW-0863">Zinc-finger</keyword>
<evidence type="ECO:0000259" key="3">
    <source>
        <dbReference type="PROSITE" id="PS50158"/>
    </source>
</evidence>
<protein>
    <recommendedName>
        <fullName evidence="3">CCHC-type domain-containing protein</fullName>
    </recommendedName>
</protein>
<feature type="domain" description="CCHC-type" evidence="3">
    <location>
        <begin position="344"/>
        <end position="359"/>
    </location>
</feature>
<dbReference type="Pfam" id="PF00098">
    <property type="entry name" value="zf-CCHC"/>
    <property type="match status" value="6"/>
</dbReference>
<dbReference type="SUPFAM" id="SSF57756">
    <property type="entry name" value="Retrovirus zinc finger-like domains"/>
    <property type="match status" value="5"/>
</dbReference>
<evidence type="ECO:0000313" key="4">
    <source>
        <dbReference type="EMBL" id="CAK9329922.1"/>
    </source>
</evidence>
<dbReference type="InterPro" id="IPR036875">
    <property type="entry name" value="Znf_CCHC_sf"/>
</dbReference>
<feature type="domain" description="CCHC-type" evidence="3">
    <location>
        <begin position="197"/>
        <end position="212"/>
    </location>
</feature>
<dbReference type="PANTHER" id="PTHR46978">
    <property type="entry name" value="ZINC KNUCKLE (CCHC-TYPE) FAMILY PROTEIN"/>
    <property type="match status" value="1"/>
</dbReference>
<dbReference type="EMBL" id="OZ021743">
    <property type="protein sequence ID" value="CAK9329922.1"/>
    <property type="molecule type" value="Genomic_DNA"/>
</dbReference>
<keyword evidence="5" id="KW-1185">Reference proteome</keyword>
<evidence type="ECO:0000313" key="5">
    <source>
        <dbReference type="Proteomes" id="UP001642487"/>
    </source>
</evidence>
<feature type="domain" description="CCHC-type" evidence="3">
    <location>
        <begin position="315"/>
        <end position="328"/>
    </location>
</feature>
<keyword evidence="1" id="KW-0862">Zinc</keyword>
<dbReference type="SMART" id="SM00343">
    <property type="entry name" value="ZnF_C2HC"/>
    <property type="match status" value="10"/>
</dbReference>
<dbReference type="Gene3D" id="4.10.60.10">
    <property type="entry name" value="Zinc finger, CCHC-type"/>
    <property type="match status" value="7"/>
</dbReference>
<dbReference type="Proteomes" id="UP001642487">
    <property type="component" value="Chromosome 9"/>
</dbReference>
<name>A0ABP0ZD05_9ROSI</name>